<comment type="caution">
    <text evidence="17">The sequence shown here is derived from an EMBL/GenBank/DDBJ whole genome shotgun (WGS) entry which is preliminary data.</text>
</comment>
<comment type="pathway">
    <text evidence="2">Cell wall biogenesis; peptidoglycan biosynthesis.</text>
</comment>
<dbReference type="PANTHER" id="PTHR32282">
    <property type="entry name" value="BINDING PROTEIN TRANSPEPTIDASE, PUTATIVE-RELATED"/>
    <property type="match status" value="1"/>
</dbReference>
<comment type="similarity">
    <text evidence="3">In the C-terminal section; belongs to the transpeptidase family.</text>
</comment>
<organism evidence="17 18">
    <name type="scientific">Chromobacterium fluminis</name>
    <dbReference type="NCBI Taxonomy" id="3044269"/>
    <lineage>
        <taxon>Bacteria</taxon>
        <taxon>Pseudomonadati</taxon>
        <taxon>Pseudomonadota</taxon>
        <taxon>Betaproteobacteria</taxon>
        <taxon>Neisseriales</taxon>
        <taxon>Chromobacteriaceae</taxon>
        <taxon>Chromobacterium</taxon>
    </lineage>
</organism>
<dbReference type="Proteomes" id="UP001515641">
    <property type="component" value="Unassembled WGS sequence"/>
</dbReference>
<evidence type="ECO:0000256" key="11">
    <source>
        <dbReference type="ARBA" id="ARBA00044770"/>
    </source>
</evidence>
<sequence length="749" mass="81418">MRLPPIRLLFSKHPRHVCLFVHTSLKKWTWLAALAFSAAAAPALAQPSFQQVKTEWRPSDVVVLDRNGQPLQRLRVDKQGRRLDWVGLADTSPAFRHALVVSEDRRFYQHSGVDWSGVAAAAWGNLWNTRTRGASTLTMQLAGLLDSDLKVGRNGRSLWQKMGQGWSAAWLETHWSKAQILEAYLNLVGFRGELVGLSALSATLFGKLPAGLNLEESAIAVALIRAPNAAPDKVAARACRILQDMRRQPNCAALAVRTRQALAQSRAANPLAEQDAPHFAQKLLLRQPLAAGSRIGSTLEMGLQRYAASVLRRHLAALAQRNVQDGALVVLDNASGDILAWVGSSGRGLSNAAEVDGVTSLRQAGSTLKPFLYQLALERHYLSAASLLDDSPLSLQTGAGLYAPQNYAKDFKGLVSARTALASSLNVPAVRAIEMVGPNALRDRLYRLGLSSLQQDGDYYGYSLALGAADIRLLELANAYRTLANQGLASPTRWTLADPKPKPQRQLDAASSFIIADILSDRTARARTFGLESALSTRYWSAVKTGTSKDMRDNWAVGFSRQRTVAVWVGNAAGEPMWDVSGMHGAAPVWQAVLDRAQQGAPASLPPAPPPGVVRQNVRYEGDVEASRREWFLAGTERALIVPERSGATSQTPGIAAPVDGSVYALDPDIPPANQRLLLRARGVTRPQWWLNGKRLGAGTKLPWFPWPGRHVLELRDAKGLVVEKIRFEVRGAVAIPDRKTGKPGARAN</sequence>
<dbReference type="InterPro" id="IPR036950">
    <property type="entry name" value="PBP_transglycosylase"/>
</dbReference>
<dbReference type="InterPro" id="IPR012338">
    <property type="entry name" value="Beta-lactam/transpept-like"/>
</dbReference>
<protein>
    <recommendedName>
        <fullName evidence="11">peptidoglycan glycosyltransferase</fullName>
        <ecNumber evidence="11">2.4.99.28</ecNumber>
    </recommendedName>
</protein>
<dbReference type="Gene3D" id="3.40.710.10">
    <property type="entry name" value="DD-peptidase/beta-lactamase superfamily"/>
    <property type="match status" value="1"/>
</dbReference>
<dbReference type="InterPro" id="IPR023346">
    <property type="entry name" value="Lysozyme-like_dom_sf"/>
</dbReference>
<evidence type="ECO:0000256" key="13">
    <source>
        <dbReference type="SAM" id="SignalP"/>
    </source>
</evidence>
<dbReference type="InterPro" id="IPR001460">
    <property type="entry name" value="PCN-bd_Tpept"/>
</dbReference>
<dbReference type="SUPFAM" id="SSF56601">
    <property type="entry name" value="beta-lactamase/transpeptidase-like"/>
    <property type="match status" value="1"/>
</dbReference>
<gene>
    <name evidence="17" type="primary">pbpC</name>
    <name evidence="17" type="ORF">HA052_03665</name>
</gene>
<dbReference type="Pfam" id="PF00905">
    <property type="entry name" value="Transpeptidase"/>
    <property type="match status" value="1"/>
</dbReference>
<evidence type="ECO:0000256" key="2">
    <source>
        <dbReference type="ARBA" id="ARBA00004752"/>
    </source>
</evidence>
<comment type="subcellular location">
    <subcellularLocation>
        <location evidence="1">Cell inner membrane</location>
        <topology evidence="1">Single-pass membrane protein</topology>
    </subcellularLocation>
</comment>
<feature type="signal peptide" evidence="13">
    <location>
        <begin position="1"/>
        <end position="45"/>
    </location>
</feature>
<comment type="similarity">
    <text evidence="4">In the N-terminal section; belongs to the glycosyltransferase 51 family.</text>
</comment>
<dbReference type="Pfam" id="PF06832">
    <property type="entry name" value="BiPBP_C"/>
    <property type="match status" value="1"/>
</dbReference>
<evidence type="ECO:0000256" key="8">
    <source>
        <dbReference type="ARBA" id="ARBA00022679"/>
    </source>
</evidence>
<evidence type="ECO:0000256" key="3">
    <source>
        <dbReference type="ARBA" id="ARBA00007090"/>
    </source>
</evidence>
<dbReference type="InterPro" id="IPR001264">
    <property type="entry name" value="Glyco_trans_51"/>
</dbReference>
<evidence type="ECO:0000256" key="12">
    <source>
        <dbReference type="ARBA" id="ARBA00049902"/>
    </source>
</evidence>
<evidence type="ECO:0000256" key="10">
    <source>
        <dbReference type="ARBA" id="ARBA00023268"/>
    </source>
</evidence>
<evidence type="ECO:0000256" key="5">
    <source>
        <dbReference type="ARBA" id="ARBA00022645"/>
    </source>
</evidence>
<dbReference type="InterPro" id="IPR009647">
    <property type="entry name" value="PBP_C"/>
</dbReference>
<keyword evidence="9" id="KW-0378">Hydrolase</keyword>
<keyword evidence="7" id="KW-0328">Glycosyltransferase</keyword>
<keyword evidence="18" id="KW-1185">Reference proteome</keyword>
<evidence type="ECO:0000256" key="9">
    <source>
        <dbReference type="ARBA" id="ARBA00022801"/>
    </source>
</evidence>
<reference evidence="17 18" key="1">
    <citation type="submission" date="2020-03" db="EMBL/GenBank/DDBJ databases">
        <title>Draft genome sequence of environmentally isolated cultures.</title>
        <authorList>
            <person name="Wilson H.S."/>
            <person name="De Leon M.E."/>
        </authorList>
    </citation>
    <scope>NUCLEOTIDE SEQUENCE [LARGE SCALE GENOMIC DNA]</scope>
    <source>
        <strain evidence="17 18">HSC-31F16</strain>
    </source>
</reference>
<feature type="domain" description="Penicillin-binding protein transpeptidase" evidence="14">
    <location>
        <begin position="326"/>
        <end position="569"/>
    </location>
</feature>
<accession>A0ABX0L3S2</accession>
<keyword evidence="6" id="KW-0645">Protease</keyword>
<dbReference type="InterPro" id="IPR050396">
    <property type="entry name" value="Glycosyltr_51/Transpeptidase"/>
</dbReference>
<evidence type="ECO:0000256" key="7">
    <source>
        <dbReference type="ARBA" id="ARBA00022676"/>
    </source>
</evidence>
<evidence type="ECO:0000259" key="14">
    <source>
        <dbReference type="Pfam" id="PF00905"/>
    </source>
</evidence>
<dbReference type="EC" id="2.4.99.28" evidence="11"/>
<proteinExistence type="inferred from homology"/>
<evidence type="ECO:0000256" key="4">
    <source>
        <dbReference type="ARBA" id="ARBA00007739"/>
    </source>
</evidence>
<feature type="domain" description="Penicillin-binding C-terminal" evidence="16">
    <location>
        <begin position="645"/>
        <end position="728"/>
    </location>
</feature>
<evidence type="ECO:0000313" key="17">
    <source>
        <dbReference type="EMBL" id="NHR04287.1"/>
    </source>
</evidence>
<keyword evidence="5" id="KW-0121">Carboxypeptidase</keyword>
<dbReference type="Pfam" id="PF00912">
    <property type="entry name" value="Transgly"/>
    <property type="match status" value="1"/>
</dbReference>
<dbReference type="EMBL" id="JAAOMA010000003">
    <property type="protein sequence ID" value="NHR04287.1"/>
    <property type="molecule type" value="Genomic_DNA"/>
</dbReference>
<dbReference type="PANTHER" id="PTHR32282:SF15">
    <property type="entry name" value="PENICILLIN-BINDING PROTEIN 1C"/>
    <property type="match status" value="1"/>
</dbReference>
<evidence type="ECO:0000256" key="1">
    <source>
        <dbReference type="ARBA" id="ARBA00004377"/>
    </source>
</evidence>
<dbReference type="NCBIfam" id="TIGR02073">
    <property type="entry name" value="PBP_1c"/>
    <property type="match status" value="1"/>
</dbReference>
<name>A0ABX0L3S2_9NEIS</name>
<feature type="chain" id="PRO_5045066944" description="peptidoglycan glycosyltransferase" evidence="13">
    <location>
        <begin position="46"/>
        <end position="749"/>
    </location>
</feature>
<comment type="catalytic activity">
    <reaction evidence="12">
        <text>[GlcNAc-(1-&gt;4)-Mur2Ac(oyl-L-Ala-gamma-D-Glu-L-Lys-D-Ala-D-Ala)](n)-di-trans,octa-cis-undecaprenyl diphosphate + beta-D-GlcNAc-(1-&gt;4)-Mur2Ac(oyl-L-Ala-gamma-D-Glu-L-Lys-D-Ala-D-Ala)-di-trans,octa-cis-undecaprenyl diphosphate = [GlcNAc-(1-&gt;4)-Mur2Ac(oyl-L-Ala-gamma-D-Glu-L-Lys-D-Ala-D-Ala)](n+1)-di-trans,octa-cis-undecaprenyl diphosphate + di-trans,octa-cis-undecaprenyl diphosphate + H(+)</text>
        <dbReference type="Rhea" id="RHEA:23708"/>
        <dbReference type="Rhea" id="RHEA-COMP:9602"/>
        <dbReference type="Rhea" id="RHEA-COMP:9603"/>
        <dbReference type="ChEBI" id="CHEBI:15378"/>
        <dbReference type="ChEBI" id="CHEBI:58405"/>
        <dbReference type="ChEBI" id="CHEBI:60033"/>
        <dbReference type="ChEBI" id="CHEBI:78435"/>
        <dbReference type="EC" id="2.4.99.28"/>
    </reaction>
</comment>
<keyword evidence="10" id="KW-0511">Multifunctional enzyme</keyword>
<keyword evidence="13" id="KW-0732">Signal</keyword>
<evidence type="ECO:0000313" key="18">
    <source>
        <dbReference type="Proteomes" id="UP001515641"/>
    </source>
</evidence>
<feature type="domain" description="Glycosyl transferase family 51" evidence="15">
    <location>
        <begin position="69"/>
        <end position="245"/>
    </location>
</feature>
<evidence type="ECO:0000259" key="15">
    <source>
        <dbReference type="Pfam" id="PF00912"/>
    </source>
</evidence>
<keyword evidence="8" id="KW-0808">Transferase</keyword>
<evidence type="ECO:0000256" key="6">
    <source>
        <dbReference type="ARBA" id="ARBA00022670"/>
    </source>
</evidence>
<dbReference type="SUPFAM" id="SSF53955">
    <property type="entry name" value="Lysozyme-like"/>
    <property type="match status" value="1"/>
</dbReference>
<dbReference type="InterPro" id="IPR011815">
    <property type="entry name" value="PBP_1c"/>
</dbReference>
<evidence type="ECO:0000259" key="16">
    <source>
        <dbReference type="Pfam" id="PF06832"/>
    </source>
</evidence>
<dbReference type="Gene3D" id="1.10.3810.10">
    <property type="entry name" value="Biosynthetic peptidoglycan transglycosylase-like"/>
    <property type="match status" value="1"/>
</dbReference>